<dbReference type="GO" id="GO:0003677">
    <property type="term" value="F:DNA binding"/>
    <property type="evidence" value="ECO:0007669"/>
    <property type="project" value="UniProtKB-KW"/>
</dbReference>
<accession>A0A5B7EGU8</accession>
<dbReference type="Pfam" id="PF00270">
    <property type="entry name" value="DEAD"/>
    <property type="match status" value="1"/>
</dbReference>
<keyword evidence="3" id="KW-0413">Isomerase</keyword>
<dbReference type="InterPro" id="IPR011545">
    <property type="entry name" value="DEAD/DEAH_box_helicase_dom"/>
</dbReference>
<evidence type="ECO:0000259" key="6">
    <source>
        <dbReference type="Pfam" id="PF00270"/>
    </source>
</evidence>
<dbReference type="GO" id="GO:0000724">
    <property type="term" value="P:double-strand break repair via homologous recombination"/>
    <property type="evidence" value="ECO:0007669"/>
    <property type="project" value="TreeGrafter"/>
</dbReference>
<keyword evidence="2" id="KW-0238">DNA-binding</keyword>
<dbReference type="InterPro" id="IPR027417">
    <property type="entry name" value="P-loop_NTPase"/>
</dbReference>
<proteinExistence type="inferred from homology"/>
<dbReference type="OrthoDB" id="10261556at2759"/>
<dbReference type="GO" id="GO:0043138">
    <property type="term" value="F:3'-5' DNA helicase activity"/>
    <property type="evidence" value="ECO:0007669"/>
    <property type="project" value="TreeGrafter"/>
</dbReference>
<keyword evidence="4" id="KW-0539">Nucleus</keyword>
<evidence type="ECO:0000256" key="2">
    <source>
        <dbReference type="ARBA" id="ARBA00023125"/>
    </source>
</evidence>
<dbReference type="GO" id="GO:0005524">
    <property type="term" value="F:ATP binding"/>
    <property type="evidence" value="ECO:0007669"/>
    <property type="project" value="InterPro"/>
</dbReference>
<protein>
    <submittedName>
        <fullName evidence="7">Bloom syndrome</fullName>
    </submittedName>
</protein>
<evidence type="ECO:0000256" key="4">
    <source>
        <dbReference type="ARBA" id="ARBA00023242"/>
    </source>
</evidence>
<evidence type="ECO:0000256" key="5">
    <source>
        <dbReference type="SAM" id="MobiDB-lite"/>
    </source>
</evidence>
<name>A0A5B7EGU8_PORTR</name>
<comment type="similarity">
    <text evidence="1">Belongs to the helicase family. RecQ subfamily.</text>
</comment>
<dbReference type="EMBL" id="VSRR010002865">
    <property type="protein sequence ID" value="MPC33591.1"/>
    <property type="molecule type" value="Genomic_DNA"/>
</dbReference>
<feature type="region of interest" description="Disordered" evidence="5">
    <location>
        <begin position="1"/>
        <end position="21"/>
    </location>
</feature>
<dbReference type="Proteomes" id="UP000324222">
    <property type="component" value="Unassembled WGS sequence"/>
</dbReference>
<keyword evidence="8" id="KW-1185">Reference proteome</keyword>
<dbReference type="AlphaFoldDB" id="A0A5B7EGU8"/>
<comment type="caution">
    <text evidence="7">The sequence shown here is derived from an EMBL/GenBank/DDBJ whole genome shotgun (WGS) entry which is preliminary data.</text>
</comment>
<evidence type="ECO:0000313" key="8">
    <source>
        <dbReference type="Proteomes" id="UP000324222"/>
    </source>
</evidence>
<reference evidence="7 8" key="1">
    <citation type="submission" date="2019-05" db="EMBL/GenBank/DDBJ databases">
        <title>Another draft genome of Portunus trituberculatus and its Hox gene families provides insights of decapod evolution.</title>
        <authorList>
            <person name="Jeong J.-H."/>
            <person name="Song I."/>
            <person name="Kim S."/>
            <person name="Choi T."/>
            <person name="Kim D."/>
            <person name="Ryu S."/>
            <person name="Kim W."/>
        </authorList>
    </citation>
    <scope>NUCLEOTIDE SEQUENCE [LARGE SCALE GENOMIC DNA]</scope>
    <source>
        <tissue evidence="7">Muscle</tissue>
    </source>
</reference>
<dbReference type="PANTHER" id="PTHR13710:SF153">
    <property type="entry name" value="RECQ-LIKE DNA HELICASE BLM"/>
    <property type="match status" value="1"/>
</dbReference>
<dbReference type="PANTHER" id="PTHR13710">
    <property type="entry name" value="DNA HELICASE RECQ FAMILY MEMBER"/>
    <property type="match status" value="1"/>
</dbReference>
<evidence type="ECO:0000256" key="1">
    <source>
        <dbReference type="ARBA" id="ARBA00005446"/>
    </source>
</evidence>
<evidence type="ECO:0000313" key="7">
    <source>
        <dbReference type="EMBL" id="MPC33591.1"/>
    </source>
</evidence>
<dbReference type="GO" id="GO:0005694">
    <property type="term" value="C:chromosome"/>
    <property type="evidence" value="ECO:0007669"/>
    <property type="project" value="TreeGrafter"/>
</dbReference>
<dbReference type="Gene3D" id="3.40.50.300">
    <property type="entry name" value="P-loop containing nucleotide triphosphate hydrolases"/>
    <property type="match status" value="1"/>
</dbReference>
<organism evidence="7 8">
    <name type="scientific">Portunus trituberculatus</name>
    <name type="common">Swimming crab</name>
    <name type="synonym">Neptunus trituberculatus</name>
    <dbReference type="NCBI Taxonomy" id="210409"/>
    <lineage>
        <taxon>Eukaryota</taxon>
        <taxon>Metazoa</taxon>
        <taxon>Ecdysozoa</taxon>
        <taxon>Arthropoda</taxon>
        <taxon>Crustacea</taxon>
        <taxon>Multicrustacea</taxon>
        <taxon>Malacostraca</taxon>
        <taxon>Eumalacostraca</taxon>
        <taxon>Eucarida</taxon>
        <taxon>Decapoda</taxon>
        <taxon>Pleocyemata</taxon>
        <taxon>Brachyura</taxon>
        <taxon>Eubrachyura</taxon>
        <taxon>Portunoidea</taxon>
        <taxon>Portunidae</taxon>
        <taxon>Portuninae</taxon>
        <taxon>Portunus</taxon>
    </lineage>
</organism>
<dbReference type="GO" id="GO:0009378">
    <property type="term" value="F:four-way junction helicase activity"/>
    <property type="evidence" value="ECO:0007669"/>
    <property type="project" value="TreeGrafter"/>
</dbReference>
<feature type="domain" description="DEAD/DEAH-box helicase" evidence="6">
    <location>
        <begin position="194"/>
        <end position="228"/>
    </location>
</feature>
<evidence type="ECO:0000256" key="3">
    <source>
        <dbReference type="ARBA" id="ARBA00023235"/>
    </source>
</evidence>
<dbReference type="GO" id="GO:0005634">
    <property type="term" value="C:nucleus"/>
    <property type="evidence" value="ECO:0007669"/>
    <property type="project" value="TreeGrafter"/>
</dbReference>
<gene>
    <name evidence="7" type="primary">Blm_1</name>
    <name evidence="7" type="ORF">E2C01_026945</name>
</gene>
<dbReference type="GO" id="GO:0005737">
    <property type="term" value="C:cytoplasm"/>
    <property type="evidence" value="ECO:0007669"/>
    <property type="project" value="TreeGrafter"/>
</dbReference>
<sequence>MKKRIKQTDNSNEFPPDDVMEDDFIEVTQNDASEAYTQERLQVTGSWRLQEKQNPAPSYGEETSLQRVSTMPSNTMIMEDELEDEDFIDFDETVSLGSIAREKSWKEGPFAVPGKLVKATDKTFISKEKNYTKAIYKSPNKEQTPSMIPPGSARFTGNVRNDGVTGEFSGMNYPHCKEMLKIFHQCFGLRQFRENQKETINAALLGKDCFVLMPTGGGKSLCYQVSICLK</sequence>
<dbReference type="SUPFAM" id="SSF52540">
    <property type="entry name" value="P-loop containing nucleoside triphosphate hydrolases"/>
    <property type="match status" value="1"/>
</dbReference>